<dbReference type="EMBL" id="JACJKY010000005">
    <property type="protein sequence ID" value="MBM6920408.1"/>
    <property type="molecule type" value="Genomic_DNA"/>
</dbReference>
<dbReference type="RefSeq" id="WP_204445223.1">
    <property type="nucleotide sequence ID" value="NZ_JACJKY010000005.1"/>
</dbReference>
<protein>
    <submittedName>
        <fullName evidence="2">Uncharacterized protein</fullName>
    </submittedName>
</protein>
<name>A0A938X5M9_9FIRM</name>
<proteinExistence type="predicted"/>
<comment type="caution">
    <text evidence="2">The sequence shown here is derived from an EMBL/GenBank/DDBJ whole genome shotgun (WGS) entry which is preliminary data.</text>
</comment>
<gene>
    <name evidence="2" type="ORF">H6A12_04460</name>
</gene>
<reference evidence="2" key="2">
    <citation type="journal article" date="2021" name="Sci. Rep.">
        <title>The distribution of antibiotic resistance genes in chicken gut microbiota commensals.</title>
        <authorList>
            <person name="Juricova H."/>
            <person name="Matiasovicova J."/>
            <person name="Kubasova T."/>
            <person name="Cejkova D."/>
            <person name="Rychlik I."/>
        </authorList>
    </citation>
    <scope>NUCLEOTIDE SEQUENCE</scope>
    <source>
        <strain evidence="2">An559</strain>
    </source>
</reference>
<accession>A0A938X5M9</accession>
<reference evidence="2" key="1">
    <citation type="submission" date="2020-08" db="EMBL/GenBank/DDBJ databases">
        <authorList>
            <person name="Cejkova D."/>
            <person name="Kubasova T."/>
            <person name="Jahodarova E."/>
            <person name="Rychlik I."/>
        </authorList>
    </citation>
    <scope>NUCLEOTIDE SEQUENCE</scope>
    <source>
        <strain evidence="2">An559</strain>
    </source>
</reference>
<dbReference type="Proteomes" id="UP000774750">
    <property type="component" value="Unassembled WGS sequence"/>
</dbReference>
<sequence>MNTEERTRQREQELLMYAQQLREAKQQAEQLKAGVRQAWNAPETAYILEAVEKAAAELTREIESMETLAAHISEKAAQQRVQAELLQTDLLLADDGLF</sequence>
<dbReference type="AlphaFoldDB" id="A0A938X5M9"/>
<evidence type="ECO:0000313" key="2">
    <source>
        <dbReference type="EMBL" id="MBM6920408.1"/>
    </source>
</evidence>
<keyword evidence="1" id="KW-0175">Coiled coil</keyword>
<evidence type="ECO:0000256" key="1">
    <source>
        <dbReference type="SAM" id="Coils"/>
    </source>
</evidence>
<evidence type="ECO:0000313" key="3">
    <source>
        <dbReference type="Proteomes" id="UP000774750"/>
    </source>
</evidence>
<organism evidence="2 3">
    <name type="scientific">Merdimmobilis hominis</name>
    <dbReference type="NCBI Taxonomy" id="2897707"/>
    <lineage>
        <taxon>Bacteria</taxon>
        <taxon>Bacillati</taxon>
        <taxon>Bacillota</taxon>
        <taxon>Clostridia</taxon>
        <taxon>Eubacteriales</taxon>
        <taxon>Oscillospiraceae</taxon>
        <taxon>Merdimmobilis</taxon>
    </lineage>
</organism>
<keyword evidence="3" id="KW-1185">Reference proteome</keyword>
<feature type="coiled-coil region" evidence="1">
    <location>
        <begin position="14"/>
        <end position="75"/>
    </location>
</feature>